<protein>
    <submittedName>
        <fullName evidence="7">Tetratricopeptide repeat protein</fullName>
    </submittedName>
</protein>
<dbReference type="Gene3D" id="1.10.287.1490">
    <property type="match status" value="1"/>
</dbReference>
<evidence type="ECO:0000256" key="6">
    <source>
        <dbReference type="SAM" id="SignalP"/>
    </source>
</evidence>
<proteinExistence type="predicted"/>
<feature type="compositionally biased region" description="Polar residues" evidence="5">
    <location>
        <begin position="737"/>
        <end position="747"/>
    </location>
</feature>
<keyword evidence="1" id="KW-0677">Repeat</keyword>
<dbReference type="Proteomes" id="UP000603141">
    <property type="component" value="Unassembled WGS sequence"/>
</dbReference>
<dbReference type="RefSeq" id="WP_200266820.1">
    <property type="nucleotide sequence ID" value="NZ_JAENIJ010000002.1"/>
</dbReference>
<dbReference type="AlphaFoldDB" id="A0A934S8Z9"/>
<evidence type="ECO:0000256" key="3">
    <source>
        <dbReference type="PROSITE-ProRule" id="PRU00339"/>
    </source>
</evidence>
<feature type="region of interest" description="Disordered" evidence="5">
    <location>
        <begin position="725"/>
        <end position="747"/>
    </location>
</feature>
<keyword evidence="4" id="KW-0175">Coiled coil</keyword>
<dbReference type="InterPro" id="IPR019734">
    <property type="entry name" value="TPR_rpt"/>
</dbReference>
<name>A0A934S8Z9_9BACT</name>
<evidence type="ECO:0000313" key="8">
    <source>
        <dbReference type="Proteomes" id="UP000603141"/>
    </source>
</evidence>
<sequence length="747" mass="83844">MRYRRPILLPAKAIVFAALLGVGSPDLLCAQTTAPVHPTQLDPSDIFLQAYMLRRSADELQQSGNYREAWEKMSQAQELIETIRHYHPDWKKSMVEGRYENNKEAASELKPKAEKQAQEERAKLGGLAELEGGDVKSGEFIDPSDGVAPLSSPGILEVDPLATRRLEEAEAEVKRLKGLLANSNQAARDASRLHDVERQRDALNSQLSQAEARERALRAKLAAQPMRNEFNQLNDRIQSLEMEGEALRKALNQSRESNLEAETRRQTLEADLNAMKKKVADMNQKEADLTRDLQVQQDVANDLVAGQRRQLEELGKQLDQKTSELKKANDQIADLKVELQQSKDAFDQLRDERDNLLQERDQMAALLKLNETDRINELIEQNVGLVKQLREANEKVDRLNLDNNATKDDQAEALRDLAIAKSQINGFQEEKRKQAQRLDELQARLRHEEGTLATGSSGMSSEEADVLRNLIKRQLVVQERHKQAREVLEEAAKELGSKDERLAQAIDFLKGEELVLSPEEQKLIADRNVDGHFISPMARDRESVGRATAALEQEEQSYNRAAVKAFAKGRFFPAKVLFETMVESNPGDVSALCKLGVVELKLKDFLAAVDVFRRATELDPKNAYSFRMLGLSLMQIGDLASAETAAKRATELAPDDSLAFMVLAQICYQQGQPKDSIAYFKAAINADPVSSAPYYNLALLYQMDGRLDEAREYYEKALERGEVPDPALEKKIEIKPSATQEPANSPN</sequence>
<feature type="repeat" description="TPR" evidence="3">
    <location>
        <begin position="589"/>
        <end position="622"/>
    </location>
</feature>
<dbReference type="Pfam" id="PF13432">
    <property type="entry name" value="TPR_16"/>
    <property type="match status" value="1"/>
</dbReference>
<dbReference type="PANTHER" id="PTHR44186">
    <property type="match status" value="1"/>
</dbReference>
<comment type="caution">
    <text evidence="7">The sequence shown here is derived from an EMBL/GenBank/DDBJ whole genome shotgun (WGS) entry which is preliminary data.</text>
</comment>
<dbReference type="SMART" id="SM00028">
    <property type="entry name" value="TPR"/>
    <property type="match status" value="4"/>
</dbReference>
<keyword evidence="6" id="KW-0732">Signal</keyword>
<reference evidence="7" key="1">
    <citation type="submission" date="2021-01" db="EMBL/GenBank/DDBJ databases">
        <title>Modified the classification status of verrucomicrobia.</title>
        <authorList>
            <person name="Feng X."/>
        </authorList>
    </citation>
    <scope>NUCLEOTIDE SEQUENCE</scope>
    <source>
        <strain evidence="7">KCTC 22041</strain>
    </source>
</reference>
<evidence type="ECO:0000256" key="2">
    <source>
        <dbReference type="ARBA" id="ARBA00022803"/>
    </source>
</evidence>
<dbReference type="PROSITE" id="PS50293">
    <property type="entry name" value="TPR_REGION"/>
    <property type="match status" value="1"/>
</dbReference>
<dbReference type="Pfam" id="PF00515">
    <property type="entry name" value="TPR_1"/>
    <property type="match status" value="1"/>
</dbReference>
<feature type="signal peptide" evidence="6">
    <location>
        <begin position="1"/>
        <end position="30"/>
    </location>
</feature>
<accession>A0A934S8Z9</accession>
<dbReference type="SUPFAM" id="SSF48452">
    <property type="entry name" value="TPR-like"/>
    <property type="match status" value="1"/>
</dbReference>
<organism evidence="7 8">
    <name type="scientific">Luteolibacter pohnpeiensis</name>
    <dbReference type="NCBI Taxonomy" id="454153"/>
    <lineage>
        <taxon>Bacteria</taxon>
        <taxon>Pseudomonadati</taxon>
        <taxon>Verrucomicrobiota</taxon>
        <taxon>Verrucomicrobiia</taxon>
        <taxon>Verrucomicrobiales</taxon>
        <taxon>Verrucomicrobiaceae</taxon>
        <taxon>Luteolibacter</taxon>
    </lineage>
</organism>
<dbReference type="InterPro" id="IPR011990">
    <property type="entry name" value="TPR-like_helical_dom_sf"/>
</dbReference>
<gene>
    <name evidence="7" type="ORF">JIN85_01300</name>
</gene>
<evidence type="ECO:0000313" key="7">
    <source>
        <dbReference type="EMBL" id="MBK1881028.1"/>
    </source>
</evidence>
<evidence type="ECO:0000256" key="1">
    <source>
        <dbReference type="ARBA" id="ARBA00022737"/>
    </source>
</evidence>
<feature type="compositionally biased region" description="Basic and acidic residues" evidence="5">
    <location>
        <begin position="725"/>
        <end position="734"/>
    </location>
</feature>
<evidence type="ECO:0000256" key="5">
    <source>
        <dbReference type="SAM" id="MobiDB-lite"/>
    </source>
</evidence>
<feature type="coiled-coil region" evidence="4">
    <location>
        <begin position="166"/>
        <end position="451"/>
    </location>
</feature>
<dbReference type="Gene3D" id="1.25.40.10">
    <property type="entry name" value="Tetratricopeptide repeat domain"/>
    <property type="match status" value="1"/>
</dbReference>
<feature type="repeat" description="TPR" evidence="3">
    <location>
        <begin position="623"/>
        <end position="656"/>
    </location>
</feature>
<feature type="chain" id="PRO_5036737324" evidence="6">
    <location>
        <begin position="31"/>
        <end position="747"/>
    </location>
</feature>
<evidence type="ECO:0000256" key="4">
    <source>
        <dbReference type="SAM" id="Coils"/>
    </source>
</evidence>
<dbReference type="PANTHER" id="PTHR44186:SF1">
    <property type="entry name" value="BARDET-BIEDL SYNDROME 4 PROTEIN"/>
    <property type="match status" value="1"/>
</dbReference>
<keyword evidence="2 3" id="KW-0802">TPR repeat</keyword>
<dbReference type="PROSITE" id="PS50005">
    <property type="entry name" value="TPR"/>
    <property type="match status" value="3"/>
</dbReference>
<dbReference type="Pfam" id="PF13181">
    <property type="entry name" value="TPR_8"/>
    <property type="match status" value="1"/>
</dbReference>
<feature type="repeat" description="TPR" evidence="3">
    <location>
        <begin position="691"/>
        <end position="724"/>
    </location>
</feature>
<keyword evidence="8" id="KW-1185">Reference proteome</keyword>
<dbReference type="EMBL" id="JAENIJ010000002">
    <property type="protein sequence ID" value="MBK1881028.1"/>
    <property type="molecule type" value="Genomic_DNA"/>
</dbReference>